<reference evidence="3 4" key="1">
    <citation type="submission" date="2018-12" db="EMBL/GenBank/DDBJ databases">
        <title>Genome Sequence of Candidatus Viridilinea halotolerans isolated from saline sulfide-rich spring.</title>
        <authorList>
            <person name="Grouzdev D.S."/>
            <person name="Burganskaya E.I."/>
            <person name="Krutkina M.S."/>
            <person name="Sukhacheva M.V."/>
            <person name="Gorlenko V.M."/>
        </authorList>
    </citation>
    <scope>NUCLEOTIDE SEQUENCE [LARGE SCALE GENOMIC DNA]</scope>
    <source>
        <strain evidence="3">Chok-6</strain>
    </source>
</reference>
<dbReference type="InterPro" id="IPR047793">
    <property type="entry name" value="LiaF_C"/>
</dbReference>
<dbReference type="InterPro" id="IPR024425">
    <property type="entry name" value="LiaF-like_C"/>
</dbReference>
<evidence type="ECO:0000313" key="4">
    <source>
        <dbReference type="Proteomes" id="UP000280307"/>
    </source>
</evidence>
<dbReference type="NCBIfam" id="NF040535">
    <property type="entry name" value="LiaF_C_term"/>
    <property type="match status" value="1"/>
</dbReference>
<evidence type="ECO:0000313" key="3">
    <source>
        <dbReference type="EMBL" id="RRR75024.1"/>
    </source>
</evidence>
<feature type="region of interest" description="Disordered" evidence="1">
    <location>
        <begin position="135"/>
        <end position="157"/>
    </location>
</feature>
<dbReference type="Pfam" id="PF09922">
    <property type="entry name" value="LiaF-like_C"/>
    <property type="match status" value="1"/>
</dbReference>
<dbReference type="Proteomes" id="UP000280307">
    <property type="component" value="Unassembled WGS sequence"/>
</dbReference>
<feature type="domain" description="Cell wall-active antibiotics response LiaF-like C-terminal" evidence="2">
    <location>
        <begin position="28"/>
        <end position="129"/>
    </location>
</feature>
<comment type="caution">
    <text evidence="3">The sequence shown here is derived from an EMBL/GenBank/DDBJ whole genome shotgun (WGS) entry which is preliminary data.</text>
</comment>
<protein>
    <recommendedName>
        <fullName evidence="2">Cell wall-active antibiotics response LiaF-like C-terminal domain-containing protein</fullName>
    </recommendedName>
</protein>
<proteinExistence type="predicted"/>
<sequence>MPPSNKKGKPMGNFALFNDVKRVARGSRLEDESIKTVFGDVKLDLTQAPLATGDHDLHLLTLFGDIKIRIPEHVGLSINARMLFSDFEVETRSSGVDEKPGSSWQSEHFDLASVRVHLSLEGLFGDIEVVRVPTDRVPNPSADTPGYEGATQRLPQE</sequence>
<gene>
    <name evidence="3" type="ORF">EI684_05660</name>
</gene>
<organism evidence="3 4">
    <name type="scientific">Candidatus Viridilinea halotolerans</name>
    <dbReference type="NCBI Taxonomy" id="2491704"/>
    <lineage>
        <taxon>Bacteria</taxon>
        <taxon>Bacillati</taxon>
        <taxon>Chloroflexota</taxon>
        <taxon>Chloroflexia</taxon>
        <taxon>Chloroflexales</taxon>
        <taxon>Chloroflexineae</taxon>
        <taxon>Oscillochloridaceae</taxon>
        <taxon>Candidatus Viridilinea</taxon>
    </lineage>
</organism>
<name>A0A426U518_9CHLR</name>
<dbReference type="EMBL" id="RSAS01000219">
    <property type="protein sequence ID" value="RRR75024.1"/>
    <property type="molecule type" value="Genomic_DNA"/>
</dbReference>
<evidence type="ECO:0000259" key="2">
    <source>
        <dbReference type="Pfam" id="PF09922"/>
    </source>
</evidence>
<evidence type="ECO:0000256" key="1">
    <source>
        <dbReference type="SAM" id="MobiDB-lite"/>
    </source>
</evidence>
<accession>A0A426U518</accession>
<dbReference type="AlphaFoldDB" id="A0A426U518"/>